<dbReference type="GO" id="GO:0032259">
    <property type="term" value="P:methylation"/>
    <property type="evidence" value="ECO:0007669"/>
    <property type="project" value="UniProtKB-KW"/>
</dbReference>
<dbReference type="NCBIfam" id="NF004790">
    <property type="entry name" value="PRK06136.1"/>
    <property type="match status" value="1"/>
</dbReference>
<dbReference type="PANTHER" id="PTHR45790">
    <property type="entry name" value="SIROHEME SYNTHASE-RELATED"/>
    <property type="match status" value="1"/>
</dbReference>
<dbReference type="FunFam" id="3.40.1010.10:FF:000001">
    <property type="entry name" value="Siroheme synthase"/>
    <property type="match status" value="1"/>
</dbReference>
<keyword evidence="3" id="KW-0808">Transferase</keyword>
<dbReference type="EC" id="2.1.1.107" evidence="1"/>
<proteinExistence type="predicted"/>
<dbReference type="Gene3D" id="3.40.1010.10">
    <property type="entry name" value="Cobalt-precorrin-4 Transmethylase, Domain 1"/>
    <property type="match status" value="1"/>
</dbReference>
<dbReference type="PROSITE" id="PS00840">
    <property type="entry name" value="SUMT_2"/>
    <property type="match status" value="1"/>
</dbReference>
<dbReference type="GO" id="GO:0019354">
    <property type="term" value="P:siroheme biosynthetic process"/>
    <property type="evidence" value="ECO:0007669"/>
    <property type="project" value="InterPro"/>
</dbReference>
<accession>X0T2M1</accession>
<comment type="caution">
    <text evidence="7">The sequence shown here is derived from an EMBL/GenBank/DDBJ whole genome shotgun (WGS) entry which is preliminary data.</text>
</comment>
<dbReference type="NCBIfam" id="TIGR01469">
    <property type="entry name" value="cobA_cysG_Cterm"/>
    <property type="match status" value="1"/>
</dbReference>
<keyword evidence="4" id="KW-0949">S-adenosyl-L-methionine</keyword>
<dbReference type="InterPro" id="IPR003043">
    <property type="entry name" value="Uropor_MeTrfase_CS"/>
</dbReference>
<dbReference type="FunFam" id="3.30.950.10:FF:000001">
    <property type="entry name" value="Siroheme synthase"/>
    <property type="match status" value="1"/>
</dbReference>
<reference evidence="7" key="1">
    <citation type="journal article" date="2014" name="Front. Microbiol.">
        <title>High frequency of phylogenetically diverse reductive dehalogenase-homologous genes in deep subseafloor sedimentary metagenomes.</title>
        <authorList>
            <person name="Kawai M."/>
            <person name="Futagami T."/>
            <person name="Toyoda A."/>
            <person name="Takaki Y."/>
            <person name="Nishi S."/>
            <person name="Hori S."/>
            <person name="Arai W."/>
            <person name="Tsubouchi T."/>
            <person name="Morono Y."/>
            <person name="Uchiyama I."/>
            <person name="Ito T."/>
            <person name="Fujiyama A."/>
            <person name="Inagaki F."/>
            <person name="Takami H."/>
        </authorList>
    </citation>
    <scope>NUCLEOTIDE SEQUENCE</scope>
    <source>
        <strain evidence="7">Expedition CK06-06</strain>
    </source>
</reference>
<dbReference type="InterPro" id="IPR014776">
    <property type="entry name" value="4pyrrole_Mease_sub2"/>
</dbReference>
<evidence type="ECO:0000256" key="4">
    <source>
        <dbReference type="ARBA" id="ARBA00022691"/>
    </source>
</evidence>
<keyword evidence="5" id="KW-0627">Porphyrin biosynthesis</keyword>
<dbReference type="CDD" id="cd11642">
    <property type="entry name" value="SUMT"/>
    <property type="match status" value="1"/>
</dbReference>
<dbReference type="InterPro" id="IPR000878">
    <property type="entry name" value="4pyrrol_Mease"/>
</dbReference>
<name>X0T2M1_9ZZZZ</name>
<evidence type="ECO:0000256" key="3">
    <source>
        <dbReference type="ARBA" id="ARBA00022679"/>
    </source>
</evidence>
<organism evidence="7">
    <name type="scientific">marine sediment metagenome</name>
    <dbReference type="NCBI Taxonomy" id="412755"/>
    <lineage>
        <taxon>unclassified sequences</taxon>
        <taxon>metagenomes</taxon>
        <taxon>ecological metagenomes</taxon>
    </lineage>
</organism>
<feature type="non-terminal residue" evidence="7">
    <location>
        <position position="1"/>
    </location>
</feature>
<protein>
    <recommendedName>
        <fullName evidence="1">uroporphyrinogen-III C-methyltransferase</fullName>
        <ecNumber evidence="1">2.1.1.107</ecNumber>
    </recommendedName>
</protein>
<dbReference type="SUPFAM" id="SSF53790">
    <property type="entry name" value="Tetrapyrrole methylase"/>
    <property type="match status" value="1"/>
</dbReference>
<dbReference type="Gene3D" id="3.30.950.10">
    <property type="entry name" value="Methyltransferase, Cobalt-precorrin-4 Transmethylase, Domain 2"/>
    <property type="match status" value="1"/>
</dbReference>
<dbReference type="InterPro" id="IPR050161">
    <property type="entry name" value="Siro_Cobalamin_biosynth"/>
</dbReference>
<dbReference type="AlphaFoldDB" id="X0T2M1"/>
<keyword evidence="2" id="KW-0489">Methyltransferase</keyword>
<evidence type="ECO:0000313" key="7">
    <source>
        <dbReference type="EMBL" id="GAF81586.1"/>
    </source>
</evidence>
<sequence length="234" mass="24764">DVVVYDRLVSNEVLEIIPKTTRMIPVGKAPKCRPVPQSEINRILIHEAAEGRTVARLKGGDPFIFGRGSEEALALAAAGLRVEVVPGITAAQGCSATTGVPLTHRGLATGVRYVTGHCRHDRPLDFDWEGLADPDTTLVIYMGAANIAQIASRLATSGLTPKTPVLAVNNGTTPCERHLVSDLATIAKDAAAAEFSGPVLFIVGRVVHLYGAAPQYTLPTCFVPFPADQVDAHV</sequence>
<evidence type="ECO:0000256" key="5">
    <source>
        <dbReference type="ARBA" id="ARBA00023244"/>
    </source>
</evidence>
<evidence type="ECO:0000256" key="1">
    <source>
        <dbReference type="ARBA" id="ARBA00012162"/>
    </source>
</evidence>
<dbReference type="PANTHER" id="PTHR45790:SF3">
    <property type="entry name" value="S-ADENOSYL-L-METHIONINE-DEPENDENT UROPORPHYRINOGEN III METHYLTRANSFERASE, CHLOROPLASTIC"/>
    <property type="match status" value="1"/>
</dbReference>
<feature type="domain" description="Tetrapyrrole methylase" evidence="6">
    <location>
        <begin position="1"/>
        <end position="186"/>
    </location>
</feature>
<gene>
    <name evidence="7" type="ORF">S01H1_09110</name>
</gene>
<dbReference type="GO" id="GO:0004851">
    <property type="term" value="F:uroporphyrin-III C-methyltransferase activity"/>
    <property type="evidence" value="ECO:0007669"/>
    <property type="project" value="UniProtKB-EC"/>
</dbReference>
<dbReference type="Pfam" id="PF00590">
    <property type="entry name" value="TP_methylase"/>
    <property type="match status" value="1"/>
</dbReference>
<dbReference type="InterPro" id="IPR035996">
    <property type="entry name" value="4pyrrol_Methylase_sf"/>
</dbReference>
<evidence type="ECO:0000256" key="2">
    <source>
        <dbReference type="ARBA" id="ARBA00022603"/>
    </source>
</evidence>
<dbReference type="InterPro" id="IPR014777">
    <property type="entry name" value="4pyrrole_Mease_sub1"/>
</dbReference>
<dbReference type="EMBL" id="BARS01004655">
    <property type="protein sequence ID" value="GAF81586.1"/>
    <property type="molecule type" value="Genomic_DNA"/>
</dbReference>
<dbReference type="InterPro" id="IPR006366">
    <property type="entry name" value="CobA/CysG_C"/>
</dbReference>
<evidence type="ECO:0000259" key="6">
    <source>
        <dbReference type="Pfam" id="PF00590"/>
    </source>
</evidence>